<feature type="compositionally biased region" description="Basic residues" evidence="1">
    <location>
        <begin position="47"/>
        <end position="96"/>
    </location>
</feature>
<accession>A0A6J4T9U7</accession>
<feature type="compositionally biased region" description="Basic and acidic residues" evidence="1">
    <location>
        <begin position="25"/>
        <end position="46"/>
    </location>
</feature>
<feature type="non-terminal residue" evidence="2">
    <location>
        <position position="1"/>
    </location>
</feature>
<reference evidence="2" key="1">
    <citation type="submission" date="2020-02" db="EMBL/GenBank/DDBJ databases">
        <authorList>
            <person name="Meier V. D."/>
        </authorList>
    </citation>
    <scope>NUCLEOTIDE SEQUENCE</scope>
    <source>
        <strain evidence="2">AVDCRST_MAG85</strain>
    </source>
</reference>
<sequence length="116" mass="13004">DRLGAHRRVHRRRAAAHRRRRHHPREGPLDAGDDRHDGALRRDARARAPRGRQGHGRVRGLHQARRGRLRGGGLHRPRGAARGRRRSQVALRRRGARGREGPRCRDARAPGGGAGV</sequence>
<protein>
    <submittedName>
        <fullName evidence="2">Uncharacterized protein</fullName>
    </submittedName>
</protein>
<feature type="region of interest" description="Disordered" evidence="1">
    <location>
        <begin position="1"/>
        <end position="116"/>
    </location>
</feature>
<evidence type="ECO:0000313" key="2">
    <source>
        <dbReference type="EMBL" id="CAA9517308.1"/>
    </source>
</evidence>
<name>A0A6J4T9U7_9ACTN</name>
<gene>
    <name evidence="2" type="ORF">AVDCRST_MAG85-2693</name>
</gene>
<evidence type="ECO:0000256" key="1">
    <source>
        <dbReference type="SAM" id="MobiDB-lite"/>
    </source>
</evidence>
<feature type="non-terminal residue" evidence="2">
    <location>
        <position position="116"/>
    </location>
</feature>
<feature type="compositionally biased region" description="Basic and acidic residues" evidence="1">
    <location>
        <begin position="97"/>
        <end position="108"/>
    </location>
</feature>
<feature type="compositionally biased region" description="Basic residues" evidence="1">
    <location>
        <begin position="1"/>
        <end position="24"/>
    </location>
</feature>
<dbReference type="AlphaFoldDB" id="A0A6J4T9U7"/>
<dbReference type="EMBL" id="CADCVT010000293">
    <property type="protein sequence ID" value="CAA9517308.1"/>
    <property type="molecule type" value="Genomic_DNA"/>
</dbReference>
<organism evidence="2">
    <name type="scientific">uncultured Solirubrobacteraceae bacterium</name>
    <dbReference type="NCBI Taxonomy" id="1162706"/>
    <lineage>
        <taxon>Bacteria</taxon>
        <taxon>Bacillati</taxon>
        <taxon>Actinomycetota</taxon>
        <taxon>Thermoleophilia</taxon>
        <taxon>Solirubrobacterales</taxon>
        <taxon>Solirubrobacteraceae</taxon>
        <taxon>environmental samples</taxon>
    </lineage>
</organism>
<proteinExistence type="predicted"/>